<dbReference type="SUPFAM" id="SSF54928">
    <property type="entry name" value="RNA-binding domain, RBD"/>
    <property type="match status" value="1"/>
</dbReference>
<reference evidence="3" key="2">
    <citation type="journal article" date="2023" name="Plants (Basel)">
        <title>Annotation of the Turnera subulata (Passifloraceae) Draft Genome Reveals the S-Locus Evolved after the Divergence of Turneroideae from Passifloroideae in a Stepwise Manner.</title>
        <authorList>
            <person name="Henning P.M."/>
            <person name="Roalson E.H."/>
            <person name="Mir W."/>
            <person name="McCubbin A.G."/>
            <person name="Shore J.S."/>
        </authorList>
    </citation>
    <scope>NUCLEOTIDE SEQUENCE</scope>
    <source>
        <strain evidence="3">F60SS</strain>
    </source>
</reference>
<dbReference type="Pfam" id="PF00076">
    <property type="entry name" value="RRM_1"/>
    <property type="match status" value="1"/>
</dbReference>
<dbReference type="GO" id="GO:0003723">
    <property type="term" value="F:RNA binding"/>
    <property type="evidence" value="ECO:0007669"/>
    <property type="project" value="UniProtKB-UniRule"/>
</dbReference>
<dbReference type="CDD" id="cd00590">
    <property type="entry name" value="RRM_SF"/>
    <property type="match status" value="1"/>
</dbReference>
<dbReference type="Gene3D" id="3.30.70.330">
    <property type="match status" value="1"/>
</dbReference>
<gene>
    <name evidence="3" type="ORF">Tsubulata_032283</name>
</gene>
<evidence type="ECO:0000256" key="1">
    <source>
        <dbReference type="PROSITE-ProRule" id="PRU00176"/>
    </source>
</evidence>
<reference evidence="3" key="1">
    <citation type="submission" date="2022-02" db="EMBL/GenBank/DDBJ databases">
        <authorList>
            <person name="Henning P.M."/>
            <person name="McCubbin A.G."/>
            <person name="Shore J.S."/>
        </authorList>
    </citation>
    <scope>NUCLEOTIDE SEQUENCE</scope>
    <source>
        <strain evidence="3">F60SS</strain>
        <tissue evidence="3">Leaves</tissue>
    </source>
</reference>
<dbReference type="SMART" id="SM00360">
    <property type="entry name" value="RRM"/>
    <property type="match status" value="1"/>
</dbReference>
<feature type="domain" description="RRM" evidence="2">
    <location>
        <begin position="75"/>
        <end position="147"/>
    </location>
</feature>
<evidence type="ECO:0000259" key="2">
    <source>
        <dbReference type="PROSITE" id="PS50102"/>
    </source>
</evidence>
<proteinExistence type="predicted"/>
<keyword evidence="1" id="KW-0694">RNA-binding</keyword>
<dbReference type="EMBL" id="JAKUCV010003403">
    <property type="protein sequence ID" value="KAJ4839077.1"/>
    <property type="molecule type" value="Genomic_DNA"/>
</dbReference>
<organism evidence="3 4">
    <name type="scientific">Turnera subulata</name>
    <dbReference type="NCBI Taxonomy" id="218843"/>
    <lineage>
        <taxon>Eukaryota</taxon>
        <taxon>Viridiplantae</taxon>
        <taxon>Streptophyta</taxon>
        <taxon>Embryophyta</taxon>
        <taxon>Tracheophyta</taxon>
        <taxon>Spermatophyta</taxon>
        <taxon>Magnoliopsida</taxon>
        <taxon>eudicotyledons</taxon>
        <taxon>Gunneridae</taxon>
        <taxon>Pentapetalae</taxon>
        <taxon>rosids</taxon>
        <taxon>fabids</taxon>
        <taxon>Malpighiales</taxon>
        <taxon>Passifloraceae</taxon>
        <taxon>Turnera</taxon>
    </lineage>
</organism>
<dbReference type="InterPro" id="IPR000504">
    <property type="entry name" value="RRM_dom"/>
</dbReference>
<sequence length="467" mass="52384">MSPSLPPIRSLPVNFQPMSPELNTHPPVTTTRGLLPIPIHNIPVNTPTPIQLKPLYFSKWSRKYVENALNNMEAISIYVENLPTRWLPTDIHLFLSKYGNILDIFLPNKPTKSGIKFGFVRFYNPGNINHIVDNINKTPVEIGFLKANVACSRKYTSNHIISKSHPPQSTINSGVPQPVGILKDKTFAQGFNQVSCKIMGGKSVLIQFNAITDLDSCCNRVPDWINSYFEVFKIWEDGDFPSDRVCWVHVFVTPPQAWNADFFSLIAVRFGSLLHVVLTHSGGNRIDVAKLMILTSDMILIHSSFSVPINAPTSPHSPFISSSSSKANQLELPSSSSPSNIFPSDSLLFTSNFEERFWENMEQRILKVLQLVNNKQEKKMKRINNYGSVDSIQSTNSDDIRLVNRRILNDTPASPPSSHKSCEVEHTMEVGNAIGWDVSDNADDIEGVIGELVDKEVVEWVRSRTES</sequence>
<dbReference type="OrthoDB" id="861279at2759"/>
<name>A0A9Q0FYW4_9ROSI</name>
<dbReference type="InterPro" id="IPR035979">
    <property type="entry name" value="RBD_domain_sf"/>
</dbReference>
<dbReference type="PROSITE" id="PS50102">
    <property type="entry name" value="RRM"/>
    <property type="match status" value="1"/>
</dbReference>
<comment type="caution">
    <text evidence="3">The sequence shown here is derived from an EMBL/GenBank/DDBJ whole genome shotgun (WGS) entry which is preliminary data.</text>
</comment>
<dbReference type="AlphaFoldDB" id="A0A9Q0FYW4"/>
<evidence type="ECO:0000313" key="4">
    <source>
        <dbReference type="Proteomes" id="UP001141552"/>
    </source>
</evidence>
<protein>
    <recommendedName>
        <fullName evidence="2">RRM domain-containing protein</fullName>
    </recommendedName>
</protein>
<dbReference type="InterPro" id="IPR012677">
    <property type="entry name" value="Nucleotide-bd_a/b_plait_sf"/>
</dbReference>
<keyword evidence="4" id="KW-1185">Reference proteome</keyword>
<evidence type="ECO:0000313" key="3">
    <source>
        <dbReference type="EMBL" id="KAJ4839077.1"/>
    </source>
</evidence>
<dbReference type="Proteomes" id="UP001141552">
    <property type="component" value="Unassembled WGS sequence"/>
</dbReference>
<accession>A0A9Q0FYW4</accession>